<dbReference type="RefSeq" id="WP_029052515.1">
    <property type="nucleotide sequence ID" value="NZ_CP015108.1"/>
</dbReference>
<reference evidence="7 8" key="1">
    <citation type="submission" date="2016-04" db="EMBL/GenBank/DDBJ databases">
        <title>Comparative Genomics and Epigenetics of Sporosarcina ureae.</title>
        <authorList>
            <person name="Oliver A.S."/>
            <person name="Cooper K.K."/>
        </authorList>
    </citation>
    <scope>NUCLEOTIDE SEQUENCE [LARGE SCALE GENOMIC DNA]</scope>
    <source>
        <strain evidence="7 8">S204</strain>
    </source>
</reference>
<dbReference type="InterPro" id="IPR013249">
    <property type="entry name" value="RNA_pol_sigma70_r4_t2"/>
</dbReference>
<dbReference type="SUPFAM" id="SSF88946">
    <property type="entry name" value="Sigma2 domain of RNA polymerase sigma factors"/>
    <property type="match status" value="1"/>
</dbReference>
<proteinExistence type="predicted"/>
<dbReference type="Gene3D" id="1.10.1740.10">
    <property type="match status" value="1"/>
</dbReference>
<evidence type="ECO:0000313" key="7">
    <source>
        <dbReference type="EMBL" id="ARF15105.1"/>
    </source>
</evidence>
<sequence length="170" mass="20057">MEIRKNENFEKVMEQYEPMISAIIRKLHIYRDFDNFRQTGRFALYQAWTRFDETKGHFTPFAYRSIYGAMLDDLKKESRFSEVNTSVETETLENLTQNDFAEDPNSELHEILTALPTNERELLIKLYVENKTQAECATHFGISISGVKKRREKLLKKLKDQLTAKRNVVI</sequence>
<dbReference type="InterPro" id="IPR013324">
    <property type="entry name" value="RNA_pol_sigma_r3/r4-like"/>
</dbReference>
<dbReference type="InterPro" id="IPR014284">
    <property type="entry name" value="RNA_pol_sigma-70_dom"/>
</dbReference>
<dbReference type="PANTHER" id="PTHR30385:SF4">
    <property type="entry name" value="RNA POLYMERASE SIGMA-E FACTOR"/>
    <property type="match status" value="1"/>
</dbReference>
<protein>
    <submittedName>
        <fullName evidence="7">Uncharacterized protein</fullName>
    </submittedName>
</protein>
<evidence type="ECO:0000256" key="4">
    <source>
        <dbReference type="ARBA" id="ARBA00023163"/>
    </source>
</evidence>
<keyword evidence="2" id="KW-0731">Sigma factor</keyword>
<name>A0ABM6JYN2_SPOUR</name>
<dbReference type="Gene3D" id="1.10.10.10">
    <property type="entry name" value="Winged helix-like DNA-binding domain superfamily/Winged helix DNA-binding domain"/>
    <property type="match status" value="1"/>
</dbReference>
<dbReference type="InterPro" id="IPR036388">
    <property type="entry name" value="WH-like_DNA-bd_sf"/>
</dbReference>
<keyword evidence="3" id="KW-0238">DNA-binding</keyword>
<keyword evidence="8" id="KW-1185">Reference proteome</keyword>
<dbReference type="InterPro" id="IPR013325">
    <property type="entry name" value="RNA_pol_sigma_r2"/>
</dbReference>
<dbReference type="NCBIfam" id="TIGR02937">
    <property type="entry name" value="sigma70-ECF"/>
    <property type="match status" value="1"/>
</dbReference>
<keyword evidence="4" id="KW-0804">Transcription</keyword>
<dbReference type="Pfam" id="PF08281">
    <property type="entry name" value="Sigma70_r4_2"/>
    <property type="match status" value="1"/>
</dbReference>
<organism evidence="7 8">
    <name type="scientific">Sporosarcina ureae</name>
    <dbReference type="NCBI Taxonomy" id="1571"/>
    <lineage>
        <taxon>Bacteria</taxon>
        <taxon>Bacillati</taxon>
        <taxon>Bacillota</taxon>
        <taxon>Bacilli</taxon>
        <taxon>Bacillales</taxon>
        <taxon>Caryophanaceae</taxon>
        <taxon>Sporosarcina</taxon>
    </lineage>
</organism>
<dbReference type="Proteomes" id="UP000192486">
    <property type="component" value="Chromosome"/>
</dbReference>
<dbReference type="SUPFAM" id="SSF88659">
    <property type="entry name" value="Sigma3 and sigma4 domains of RNA polymerase sigma factors"/>
    <property type="match status" value="1"/>
</dbReference>
<evidence type="ECO:0000259" key="5">
    <source>
        <dbReference type="Pfam" id="PF04542"/>
    </source>
</evidence>
<accession>A0ABM6JYN2</accession>
<gene>
    <name evidence="7" type="ORF">SporoS204_13660</name>
</gene>
<dbReference type="Pfam" id="PF04542">
    <property type="entry name" value="Sigma70_r2"/>
    <property type="match status" value="1"/>
</dbReference>
<dbReference type="PANTHER" id="PTHR30385">
    <property type="entry name" value="SIGMA FACTOR F FLAGELLAR"/>
    <property type="match status" value="1"/>
</dbReference>
<evidence type="ECO:0000259" key="6">
    <source>
        <dbReference type="Pfam" id="PF08281"/>
    </source>
</evidence>
<evidence type="ECO:0000313" key="8">
    <source>
        <dbReference type="Proteomes" id="UP000192486"/>
    </source>
</evidence>
<feature type="domain" description="RNA polymerase sigma factor 70 region 4 type 2" evidence="6">
    <location>
        <begin position="107"/>
        <end position="158"/>
    </location>
</feature>
<feature type="domain" description="RNA polymerase sigma-70 region 2" evidence="5">
    <location>
        <begin position="13"/>
        <end position="79"/>
    </location>
</feature>
<dbReference type="EMBL" id="CP015108">
    <property type="protein sequence ID" value="ARF15105.1"/>
    <property type="molecule type" value="Genomic_DNA"/>
</dbReference>
<evidence type="ECO:0000256" key="3">
    <source>
        <dbReference type="ARBA" id="ARBA00023125"/>
    </source>
</evidence>
<keyword evidence="1" id="KW-0805">Transcription regulation</keyword>
<dbReference type="InterPro" id="IPR007627">
    <property type="entry name" value="RNA_pol_sigma70_r2"/>
</dbReference>
<evidence type="ECO:0000256" key="2">
    <source>
        <dbReference type="ARBA" id="ARBA00023082"/>
    </source>
</evidence>
<evidence type="ECO:0000256" key="1">
    <source>
        <dbReference type="ARBA" id="ARBA00023015"/>
    </source>
</evidence>